<dbReference type="GO" id="GO:0003723">
    <property type="term" value="F:RNA binding"/>
    <property type="evidence" value="ECO:0007669"/>
    <property type="project" value="InterPro"/>
</dbReference>
<dbReference type="InterPro" id="IPR009001">
    <property type="entry name" value="Transl_elong_EF1A/Init_IF2_C"/>
</dbReference>
<dbReference type="GO" id="GO:0003746">
    <property type="term" value="F:translation elongation factor activity"/>
    <property type="evidence" value="ECO:0007669"/>
    <property type="project" value="UniProtKB-KW"/>
</dbReference>
<dbReference type="Proteomes" id="UP000322454">
    <property type="component" value="Unassembled WGS sequence"/>
</dbReference>
<keyword evidence="6" id="KW-0342">GTP-binding</keyword>
<sequence>MNNNFILGTAGHIDHGKSSLIKVLTGIETDRLEEEKKRGISIVLGYADMRFPSGISAGIVDVPGHAKFIKTMVSGSTGMDGVLLVIAADDGIMAQTKEHMLILKLLGIRLVIPVITKTDAVSSEILAKRESEVKQFLKAYGYEKYSSNIFKVSTKSGKGIEELKENIEKIIQEYNSLPQYNKIYNPTKVFLPIDRIISSKGFGTILAGTLKYGTFKVNDEIQIMPQGITARVKSIESHNKPVDKAFKSMRISLNVPSVKKENVKFGYVISEKNSLIASDTVLTKVFYDFENKKDLKSHINLMFMTGTLSVAGKIIVFNHEKKIKPGEYSYALFKLNGEIASVTGEKFIIRDIGAGKTIGGGTIIDSSADYEYSEIFNESYEKIISDNANDAVYGFIEIFQPVNLESIYKKFNLNLSDFFDVIERLKKDGKIITDKKNRHAFTSDFYNKGKKILTGIIEKDKKIYGKTELFNVFTESINAENIYKEAYKTADIVFDILINDLLSEKYLSYDSTGNIIPKGFEAVKEAGADIPPEYADAAKKIEDLLISNGNSVPDYGEIERKLAMPRKTLNYILSLMLKSSKIVKVKHDMYYLREQIDFIKLKLDAFFDKNEKLEPKDIKEIAEVSRKYAIPLLEYFDGIGYTVKKGEYRIKK</sequence>
<evidence type="ECO:0000256" key="2">
    <source>
        <dbReference type="ARBA" id="ARBA00015953"/>
    </source>
</evidence>
<name>A0A520XCB4_9DELT</name>
<evidence type="ECO:0000313" key="10">
    <source>
        <dbReference type="EMBL" id="RZV38854.1"/>
    </source>
</evidence>
<dbReference type="SUPFAM" id="SSF46785">
    <property type="entry name" value="Winged helix' DNA-binding domain"/>
    <property type="match status" value="1"/>
</dbReference>
<dbReference type="SUPFAM" id="SSF52540">
    <property type="entry name" value="P-loop containing nucleoside triphosphate hydrolases"/>
    <property type="match status" value="1"/>
</dbReference>
<evidence type="ECO:0000256" key="5">
    <source>
        <dbReference type="ARBA" id="ARBA00022917"/>
    </source>
</evidence>
<gene>
    <name evidence="10" type="primary">selB</name>
    <name evidence="10" type="ORF">EVJ48_06170</name>
</gene>
<comment type="subcellular location">
    <subcellularLocation>
        <location evidence="1">Cytoplasm</location>
    </subcellularLocation>
</comment>
<dbReference type="InterPro" id="IPR027417">
    <property type="entry name" value="P-loop_NTPase"/>
</dbReference>
<dbReference type="Pfam" id="PF00009">
    <property type="entry name" value="GTP_EFTU"/>
    <property type="match status" value="1"/>
</dbReference>
<keyword evidence="4" id="KW-0547">Nucleotide-binding</keyword>
<dbReference type="GO" id="GO:0005829">
    <property type="term" value="C:cytosol"/>
    <property type="evidence" value="ECO:0007669"/>
    <property type="project" value="TreeGrafter"/>
</dbReference>
<dbReference type="Gene3D" id="2.40.30.10">
    <property type="entry name" value="Translation factors"/>
    <property type="match status" value="2"/>
</dbReference>
<dbReference type="EMBL" id="SHMQ01000014">
    <property type="protein sequence ID" value="RZV38854.1"/>
    <property type="molecule type" value="Genomic_DNA"/>
</dbReference>
<evidence type="ECO:0000259" key="9">
    <source>
        <dbReference type="PROSITE" id="PS51722"/>
    </source>
</evidence>
<protein>
    <recommendedName>
        <fullName evidence="2">Selenocysteine-specific elongation factor</fullName>
    </recommendedName>
    <alternativeName>
        <fullName evidence="8">SelB translation factor</fullName>
    </alternativeName>
</protein>
<evidence type="ECO:0000256" key="3">
    <source>
        <dbReference type="ARBA" id="ARBA00022490"/>
    </source>
</evidence>
<dbReference type="InterPro" id="IPR009000">
    <property type="entry name" value="Transl_B-barrel_sf"/>
</dbReference>
<dbReference type="GO" id="GO:0005525">
    <property type="term" value="F:GTP binding"/>
    <property type="evidence" value="ECO:0007669"/>
    <property type="project" value="UniProtKB-KW"/>
</dbReference>
<dbReference type="CDD" id="cd04171">
    <property type="entry name" value="SelB"/>
    <property type="match status" value="1"/>
</dbReference>
<dbReference type="Gene3D" id="1.10.10.10">
    <property type="entry name" value="Winged helix-like DNA-binding domain superfamily/Winged helix DNA-binding domain"/>
    <property type="match status" value="1"/>
</dbReference>
<dbReference type="InterPro" id="IPR004161">
    <property type="entry name" value="EFTu-like_2"/>
</dbReference>
<comment type="caution">
    <text evidence="10">The sequence shown here is derived from an EMBL/GenBank/DDBJ whole genome shotgun (WGS) entry which is preliminary data.</text>
</comment>
<dbReference type="NCBIfam" id="TIGR00475">
    <property type="entry name" value="selB"/>
    <property type="match status" value="1"/>
</dbReference>
<dbReference type="SUPFAM" id="SSF50447">
    <property type="entry name" value="Translation proteins"/>
    <property type="match status" value="1"/>
</dbReference>
<dbReference type="PRINTS" id="PR00315">
    <property type="entry name" value="ELONGATNFCT"/>
</dbReference>
<dbReference type="InterPro" id="IPR050055">
    <property type="entry name" value="EF-Tu_GTPase"/>
</dbReference>
<proteinExistence type="predicted"/>
<dbReference type="Gene3D" id="1.10.10.2770">
    <property type="match status" value="1"/>
</dbReference>
<evidence type="ECO:0000256" key="1">
    <source>
        <dbReference type="ARBA" id="ARBA00004496"/>
    </source>
</evidence>
<dbReference type="Pfam" id="PF03144">
    <property type="entry name" value="GTP_EFTU_D2"/>
    <property type="match status" value="1"/>
</dbReference>
<dbReference type="Pfam" id="PF09107">
    <property type="entry name" value="WHD_3rd_SelB"/>
    <property type="match status" value="1"/>
</dbReference>
<reference evidence="10 11" key="1">
    <citation type="submission" date="2019-01" db="EMBL/GenBank/DDBJ databases">
        <title>Insights into ecological role of a new deltaproteobacterial order Candidatus Sinidesulfobacterales (Sva0485) by metagenomics and metatranscriptomics.</title>
        <authorList>
            <person name="Tan S."/>
            <person name="Liu J."/>
            <person name="Fang Y."/>
            <person name="Hedlund B."/>
            <person name="Lian Z.-H."/>
            <person name="Huang L.-Y."/>
            <person name="Li J.-T."/>
            <person name="Huang L.-N."/>
            <person name="Li W.-J."/>
            <person name="Jiang H.-C."/>
            <person name="Dong H.-L."/>
            <person name="Shu W.-S."/>
        </authorList>
    </citation>
    <scope>NUCLEOTIDE SEQUENCE [LARGE SCALE GENOMIC DNA]</scope>
    <source>
        <strain evidence="10">AP4</strain>
    </source>
</reference>
<dbReference type="GO" id="GO:0001514">
    <property type="term" value="P:selenocysteine incorporation"/>
    <property type="evidence" value="ECO:0007669"/>
    <property type="project" value="InterPro"/>
</dbReference>
<evidence type="ECO:0000256" key="6">
    <source>
        <dbReference type="ARBA" id="ARBA00023134"/>
    </source>
</evidence>
<evidence type="ECO:0000313" key="11">
    <source>
        <dbReference type="Proteomes" id="UP000322454"/>
    </source>
</evidence>
<evidence type="ECO:0000256" key="7">
    <source>
        <dbReference type="ARBA" id="ARBA00025526"/>
    </source>
</evidence>
<keyword evidence="10" id="KW-0251">Elongation factor</keyword>
<keyword evidence="3" id="KW-0963">Cytoplasm</keyword>
<dbReference type="PANTHER" id="PTHR43721">
    <property type="entry name" value="ELONGATION FACTOR TU-RELATED"/>
    <property type="match status" value="1"/>
</dbReference>
<dbReference type="InterPro" id="IPR036388">
    <property type="entry name" value="WH-like_DNA-bd_sf"/>
</dbReference>
<accession>A0A520XCB4</accession>
<dbReference type="PROSITE" id="PS51722">
    <property type="entry name" value="G_TR_2"/>
    <property type="match status" value="1"/>
</dbReference>
<dbReference type="Gene3D" id="3.40.50.300">
    <property type="entry name" value="P-loop containing nucleotide triphosphate hydrolases"/>
    <property type="match status" value="1"/>
</dbReference>
<dbReference type="SUPFAM" id="SSF50465">
    <property type="entry name" value="EF-Tu/eEF-1alpha/eIF2-gamma C-terminal domain"/>
    <property type="match status" value="1"/>
</dbReference>
<dbReference type="AlphaFoldDB" id="A0A520XCB4"/>
<feature type="domain" description="Tr-type G" evidence="9">
    <location>
        <begin position="2"/>
        <end position="177"/>
    </location>
</feature>
<dbReference type="PANTHER" id="PTHR43721:SF22">
    <property type="entry name" value="ELONGATION FACTOR TU, MITOCHONDRIAL"/>
    <property type="match status" value="1"/>
</dbReference>
<keyword evidence="5" id="KW-0648">Protein biosynthesis</keyword>
<organism evidence="10 11">
    <name type="scientific">Candidatus Acidulodesulfobacterium acidiphilum</name>
    <dbReference type="NCBI Taxonomy" id="2597224"/>
    <lineage>
        <taxon>Bacteria</taxon>
        <taxon>Deltaproteobacteria</taxon>
        <taxon>Candidatus Acidulodesulfobacterales</taxon>
        <taxon>Candidatus Acidulodesulfobacterium</taxon>
    </lineage>
</organism>
<comment type="function">
    <text evidence="7">Translation factor necessary for the incorporation of selenocysteine into proteins. It probably replaces EF-Tu for the insertion of selenocysteine directed by the UGA codon. SelB binds GTP and GDP.</text>
</comment>
<dbReference type="GO" id="GO:0003924">
    <property type="term" value="F:GTPase activity"/>
    <property type="evidence" value="ECO:0007669"/>
    <property type="project" value="InterPro"/>
</dbReference>
<evidence type="ECO:0000256" key="4">
    <source>
        <dbReference type="ARBA" id="ARBA00022741"/>
    </source>
</evidence>
<dbReference type="InterPro" id="IPR015191">
    <property type="entry name" value="SelB_WHD4"/>
</dbReference>
<dbReference type="InterPro" id="IPR036390">
    <property type="entry name" value="WH_DNA-bd_sf"/>
</dbReference>
<dbReference type="InterPro" id="IPR004535">
    <property type="entry name" value="Transl_elong_SelB"/>
</dbReference>
<dbReference type="InterPro" id="IPR000795">
    <property type="entry name" value="T_Tr_GTP-bd_dom"/>
</dbReference>
<evidence type="ECO:0000256" key="8">
    <source>
        <dbReference type="ARBA" id="ARBA00031615"/>
    </source>
</evidence>